<accession>A0A6C0DZ85</accession>
<evidence type="ECO:0000313" key="1">
    <source>
        <dbReference type="EMBL" id="QHT21798.1"/>
    </source>
</evidence>
<reference evidence="1" key="1">
    <citation type="journal article" date="2020" name="Nature">
        <title>Giant virus diversity and host interactions through global metagenomics.</title>
        <authorList>
            <person name="Schulz F."/>
            <person name="Roux S."/>
            <person name="Paez-Espino D."/>
            <person name="Jungbluth S."/>
            <person name="Walsh D.A."/>
            <person name="Denef V.J."/>
            <person name="McMahon K.D."/>
            <person name="Konstantinidis K.T."/>
            <person name="Eloe-Fadrosh E.A."/>
            <person name="Kyrpides N.C."/>
            <person name="Woyke T."/>
        </authorList>
    </citation>
    <scope>NUCLEOTIDE SEQUENCE</scope>
    <source>
        <strain evidence="1">GVMAG-M-3300023179-103</strain>
    </source>
</reference>
<dbReference type="EMBL" id="MN739697">
    <property type="protein sequence ID" value="QHT21798.1"/>
    <property type="molecule type" value="Genomic_DNA"/>
</dbReference>
<organism evidence="1">
    <name type="scientific">viral metagenome</name>
    <dbReference type="NCBI Taxonomy" id="1070528"/>
    <lineage>
        <taxon>unclassified sequences</taxon>
        <taxon>metagenomes</taxon>
        <taxon>organismal metagenomes</taxon>
    </lineage>
</organism>
<name>A0A6C0DZ85_9ZZZZ</name>
<dbReference type="AlphaFoldDB" id="A0A6C0DZ85"/>
<proteinExistence type="predicted"/>
<protein>
    <submittedName>
        <fullName evidence="1">Uncharacterized protein</fullName>
    </submittedName>
</protein>
<sequence length="145" mass="17063">MDSLPIIDENLIRIAFYVLSKETIRGPKKKGNNLKLYNNFNDFYNTIYKKLNYEIKIDGINLSSIYNYIKKDILMNIENNIKLNFANYVNKFVNSSYAKSNEKLIEECQKGTKTAKGTFSKLFLIGILLYLYTKKNTSKQWRNKM</sequence>